<dbReference type="PANTHER" id="PTHR10256">
    <property type="entry name" value="SELENIDE, WATER DIKINASE"/>
    <property type="match status" value="1"/>
</dbReference>
<keyword evidence="5" id="KW-0711">Selenium</keyword>
<dbReference type="InterPro" id="IPR036188">
    <property type="entry name" value="FAD/NAD-bd_sf"/>
</dbReference>
<dbReference type="InterPro" id="IPR010918">
    <property type="entry name" value="PurM-like_C_dom"/>
</dbReference>
<dbReference type="InterPro" id="IPR036921">
    <property type="entry name" value="PurM-like_N_sf"/>
</dbReference>
<comment type="caution">
    <text evidence="9">The sequence shown here is derived from an EMBL/GenBank/DDBJ whole genome shotgun (WGS) entry which is preliminary data.</text>
</comment>
<dbReference type="Gene3D" id="3.50.50.100">
    <property type="match status" value="1"/>
</dbReference>
<reference evidence="9 10" key="1">
    <citation type="submission" date="2018-05" db="EMBL/GenBank/DDBJ databases">
        <authorList>
            <person name="Zhang Y.-J."/>
        </authorList>
    </citation>
    <scope>NUCLEOTIDE SEQUENCE [LARGE SCALE GENOMIC DNA]</scope>
    <source>
        <strain evidence="9 10">CY04</strain>
    </source>
</reference>
<dbReference type="SUPFAM" id="SSF51905">
    <property type="entry name" value="FAD/NAD(P)-binding domain"/>
    <property type="match status" value="2"/>
</dbReference>
<gene>
    <name evidence="9" type="primary">selD</name>
    <name evidence="9" type="ORF">DL239_03050</name>
</gene>
<keyword evidence="4" id="KW-0067">ATP-binding</keyword>
<evidence type="ECO:0000259" key="6">
    <source>
        <dbReference type="Pfam" id="PF00586"/>
    </source>
</evidence>
<dbReference type="EMBL" id="QHLQ01000002">
    <property type="protein sequence ID" value="NIZ59951.1"/>
    <property type="molecule type" value="Genomic_DNA"/>
</dbReference>
<name>A0ABX0W2T6_9RHOB</name>
<evidence type="ECO:0000313" key="10">
    <source>
        <dbReference type="Proteomes" id="UP001429564"/>
    </source>
</evidence>
<sequence>MNDPHLPLTRDLVLIGGGHAHALVLRKWGMLPMPGARLTVINPTPTAAYSGMLPGFIAGHYSRDELDIDLVKLARFAGARVILGAATGIDITARQVQVPGRPPVAYDVASIDVGITSEMPNLPGFATHGVPAKPLGTFAAKWDAFRNGQDRAHIAVIGGGVAGVELILAMAHALRQRGRLAQATLIDNAEALKGVSRKARAKLRTALTEQAVTLIENADIANIESDHIRLTDGREVLSDFTTGAASPRPYEWIAQSGLNQADGYIDVTAQLQSSDPVVFAAGDCAHLSHAPRPKAGVFAVRQAPVLFDNLQAAISGGDLRAYKPQKDYLKLISLGEKSALADRFGRAPSGPLMWRWKDHIDQTFMTRFRDLPQMEQPSLPSYHTLGVAEALGDKPMCGGCGAKVGRNALRTALAPMPDGGRDDITPLPGDDAALLTTGGAKQVISTDHLRAFCADPVMMTRIAAVHALGDIWAMAADPQAATANLILPRMSAELQERTLREIIQTAGDVMRDAGAEIIGGHTSLGDELTVGFTVTGLCPRPPVTLAGAKSGDVLILTKPIGSGVIMAAEMSGLADGAWVAAALAQMSRPQARSAKILQEAHAMTDVTGFGLYGHLAGMCEASNVGAEVNFDAVPLMLGAAELAAKGVRSSLFDDNHAIAPWVQTTGAQELLFDPQTAGGLLAAVSADEAEEMVQALHQAGEDAAVIGSVTQGSGIVIA</sequence>
<evidence type="ECO:0000259" key="7">
    <source>
        <dbReference type="Pfam" id="PF02769"/>
    </source>
</evidence>
<dbReference type="Pfam" id="PF02769">
    <property type="entry name" value="AIRS_C"/>
    <property type="match status" value="1"/>
</dbReference>
<keyword evidence="1" id="KW-0808">Transferase</keyword>
<organism evidence="9 10">
    <name type="scientific">Parasedimentitalea denitrificans</name>
    <dbReference type="NCBI Taxonomy" id="2211118"/>
    <lineage>
        <taxon>Bacteria</taxon>
        <taxon>Pseudomonadati</taxon>
        <taxon>Pseudomonadota</taxon>
        <taxon>Alphaproteobacteria</taxon>
        <taxon>Rhodobacterales</taxon>
        <taxon>Paracoccaceae</taxon>
        <taxon>Parasedimentitalea</taxon>
    </lineage>
</organism>
<feature type="domain" description="FAD/NAD(P)-binding" evidence="8">
    <location>
        <begin position="11"/>
        <end position="302"/>
    </location>
</feature>
<evidence type="ECO:0000256" key="4">
    <source>
        <dbReference type="ARBA" id="ARBA00022840"/>
    </source>
</evidence>
<dbReference type="InterPro" id="IPR036676">
    <property type="entry name" value="PurM-like_C_sf"/>
</dbReference>
<protein>
    <submittedName>
        <fullName evidence="9">Selenide, water dikinase SelD</fullName>
    </submittedName>
</protein>
<evidence type="ECO:0000256" key="1">
    <source>
        <dbReference type="ARBA" id="ARBA00022679"/>
    </source>
</evidence>
<accession>A0ABX0W2T6</accession>
<dbReference type="SUPFAM" id="SSF55326">
    <property type="entry name" value="PurM N-terminal domain-like"/>
    <property type="match status" value="1"/>
</dbReference>
<feature type="domain" description="PurM-like C-terminal" evidence="7">
    <location>
        <begin position="549"/>
        <end position="715"/>
    </location>
</feature>
<dbReference type="NCBIfam" id="TIGR03169">
    <property type="entry name" value="Nterm_to_SelD"/>
    <property type="match status" value="1"/>
</dbReference>
<evidence type="ECO:0000256" key="3">
    <source>
        <dbReference type="ARBA" id="ARBA00022777"/>
    </source>
</evidence>
<dbReference type="Pfam" id="PF07992">
    <property type="entry name" value="Pyr_redox_2"/>
    <property type="match status" value="1"/>
</dbReference>
<keyword evidence="3" id="KW-0418">Kinase</keyword>
<dbReference type="Proteomes" id="UP001429564">
    <property type="component" value="Unassembled WGS sequence"/>
</dbReference>
<dbReference type="InterPro" id="IPR023753">
    <property type="entry name" value="FAD/NAD-binding_dom"/>
</dbReference>
<dbReference type="InterPro" id="IPR004536">
    <property type="entry name" value="SPS/SelD"/>
</dbReference>
<evidence type="ECO:0000313" key="9">
    <source>
        <dbReference type="EMBL" id="NIZ59951.1"/>
    </source>
</evidence>
<dbReference type="SUPFAM" id="SSF56042">
    <property type="entry name" value="PurM C-terminal domain-like"/>
    <property type="match status" value="1"/>
</dbReference>
<dbReference type="Gene3D" id="3.30.1330.10">
    <property type="entry name" value="PurM-like, N-terminal domain"/>
    <property type="match status" value="1"/>
</dbReference>
<dbReference type="PRINTS" id="PR00368">
    <property type="entry name" value="FADPNR"/>
</dbReference>
<dbReference type="Gene3D" id="3.90.650.10">
    <property type="entry name" value="PurM-like C-terminal domain"/>
    <property type="match status" value="1"/>
</dbReference>
<evidence type="ECO:0000256" key="5">
    <source>
        <dbReference type="ARBA" id="ARBA00023266"/>
    </source>
</evidence>
<keyword evidence="2" id="KW-0547">Nucleotide-binding</keyword>
<dbReference type="InterPro" id="IPR017584">
    <property type="entry name" value="Pyridine_nucleo_diS_OxRdtase_N"/>
</dbReference>
<dbReference type="NCBIfam" id="TIGR00476">
    <property type="entry name" value="selD"/>
    <property type="match status" value="1"/>
</dbReference>
<evidence type="ECO:0000259" key="8">
    <source>
        <dbReference type="Pfam" id="PF07992"/>
    </source>
</evidence>
<keyword evidence="10" id="KW-1185">Reference proteome</keyword>
<dbReference type="InterPro" id="IPR016188">
    <property type="entry name" value="PurM-like_N"/>
</dbReference>
<feature type="domain" description="PurM-like N-terminal" evidence="6">
    <location>
        <begin position="429"/>
        <end position="537"/>
    </location>
</feature>
<dbReference type="RefSeq" id="WP_167682162.1">
    <property type="nucleotide sequence ID" value="NZ_QHLQ01000002.1"/>
</dbReference>
<dbReference type="Pfam" id="PF00586">
    <property type="entry name" value="AIRS"/>
    <property type="match status" value="1"/>
</dbReference>
<dbReference type="CDD" id="cd02195">
    <property type="entry name" value="SelD"/>
    <property type="match status" value="1"/>
</dbReference>
<dbReference type="PANTHER" id="PTHR10256:SF0">
    <property type="entry name" value="INACTIVE SELENIDE, WATER DIKINASE-LIKE PROTEIN-RELATED"/>
    <property type="match status" value="1"/>
</dbReference>
<evidence type="ECO:0000256" key="2">
    <source>
        <dbReference type="ARBA" id="ARBA00022741"/>
    </source>
</evidence>
<proteinExistence type="predicted"/>